<evidence type="ECO:0000313" key="2">
    <source>
        <dbReference type="Proteomes" id="UP000191144"/>
    </source>
</evidence>
<keyword evidence="2" id="KW-1185">Reference proteome</keyword>
<name>A0A1G4JGI7_9SACH</name>
<organism evidence="1 2">
    <name type="scientific">Lachancea meyersii CBS 8951</name>
    <dbReference type="NCBI Taxonomy" id="1266667"/>
    <lineage>
        <taxon>Eukaryota</taxon>
        <taxon>Fungi</taxon>
        <taxon>Dikarya</taxon>
        <taxon>Ascomycota</taxon>
        <taxon>Saccharomycotina</taxon>
        <taxon>Saccharomycetes</taxon>
        <taxon>Saccharomycetales</taxon>
        <taxon>Saccharomycetaceae</taxon>
        <taxon>Lachancea</taxon>
    </lineage>
</organism>
<sequence length="769" mass="89155">MNPATRFYGLLECLRPIRPKESCIYQVLCFRRYNSHNCLEQKYRNSLKSWNQAKLSEVDSIHDPAEVRTLAKPVSATAVLGTFDSAADAEKLKMQNEIRSAFASLPRLVKDLSELESLERYHDIHQLFKTHKSILPTLKKDFSIDLYSAFLRIVLKAEFALRNYVVCESLFSEYIKIPNIEPGIVDIGLVTFLKNRNLPLAKEFYVQILKDPDTFPLSPRTLHVFALEVFKVSDLALMKQVIFSWLDSPQLSSLTPLSETFSLFHQLLFKYDDIDGISRFLTHPRVLASGYETSDDFALCSFHQSLLIGELGSVEEIDEYLQKVFETTQNSRRLNFYMEVIEFGISKNKFSLVRFATAKAQNDASVELTDEFHIRVCRYFVKNGLLNALVQYLTRIVIKSSGCHINHVYVEQLWCCAVKKYPILFKEFTNDFCLLLDQEKANISQSEWGHLVSDKIRISSFKVENSKRASNKYAALSSHFSPECAKAIQEAFVSGDATSARTKMLSELQHGIKPSFAVLYLLLKFFMEESLEAARIVDQIMRETYPKIPIKVDILWLKYNAIRSANFMDRNSVVPAVELEASQIEITKVKDFERERRMHLNFQNYMQLSSISLVLRDAKTAVHMLERGKKRMDPSNERDWYIYYSSALKVHTRARDPVKFLLLLREWNNNDSAQLITRDSLRSCKGFVKYFAKHAWPYEQTITRRDIMAQIDRELDALLARYVNYKFQGLNDMRMVSHFLRDWISTDLRSELYCTSGQSLDDGRKLSKK</sequence>
<dbReference type="EMBL" id="LT598481">
    <property type="protein sequence ID" value="SCU89120.1"/>
    <property type="molecule type" value="Genomic_DNA"/>
</dbReference>
<dbReference type="OrthoDB" id="4061518at2759"/>
<protein>
    <submittedName>
        <fullName evidence="1">LAME_0E02278g1_1</fullName>
    </submittedName>
</protein>
<evidence type="ECO:0000313" key="1">
    <source>
        <dbReference type="EMBL" id="SCU89120.1"/>
    </source>
</evidence>
<dbReference type="AlphaFoldDB" id="A0A1G4JGI7"/>
<proteinExistence type="predicted"/>
<dbReference type="Proteomes" id="UP000191144">
    <property type="component" value="Chromosome E"/>
</dbReference>
<accession>A0A1G4JGI7</accession>
<gene>
    <name evidence="1" type="ORF">LAME_0E02278G</name>
</gene>
<reference evidence="2" key="1">
    <citation type="submission" date="2016-03" db="EMBL/GenBank/DDBJ databases">
        <authorList>
            <person name="Devillers Hugo."/>
        </authorList>
    </citation>
    <scope>NUCLEOTIDE SEQUENCE [LARGE SCALE GENOMIC DNA]</scope>
</reference>